<evidence type="ECO:0000313" key="1">
    <source>
        <dbReference type="EMBL" id="KAL0942074.1"/>
    </source>
</evidence>
<sequence>MLSPSQKVPRLLWAKVLKVEAESIDPDENFFSIGGDSILAMRLIAAGLEESIRLPVLTIMRFPVLSHMAAELDREIGIVLLRTSPTWKLPT</sequence>
<comment type="caution">
    <text evidence="1">The sequence shown here is derived from an EMBL/GenBank/DDBJ whole genome shotgun (WGS) entry which is preliminary data.</text>
</comment>
<dbReference type="Proteomes" id="UP000805649">
    <property type="component" value="Unassembled WGS sequence"/>
</dbReference>
<protein>
    <submittedName>
        <fullName evidence="1">Hc-toxin synthetase</fullName>
    </submittedName>
</protein>
<reference evidence="1 2" key="1">
    <citation type="journal article" date="2020" name="Phytopathology">
        <title>Genome Sequence Resources of Colletotrichum truncatum, C. plurivorum, C. musicola, and C. sojae: Four Species Pathogenic to Soybean (Glycine max).</title>
        <authorList>
            <person name="Rogerio F."/>
            <person name="Boufleur T.R."/>
            <person name="Ciampi-Guillardi M."/>
            <person name="Sukno S.A."/>
            <person name="Thon M.R."/>
            <person name="Massola Junior N.S."/>
            <person name="Baroncelli R."/>
        </authorList>
    </citation>
    <scope>NUCLEOTIDE SEQUENCE [LARGE SCALE GENOMIC DNA]</scope>
    <source>
        <strain evidence="1 2">CMES1059</strain>
    </source>
</reference>
<dbReference type="EMBL" id="VUJX02000002">
    <property type="protein sequence ID" value="KAL0942074.1"/>
    <property type="molecule type" value="Genomic_DNA"/>
</dbReference>
<accession>A0ACC3ZD65</accession>
<gene>
    <name evidence="1" type="ORF">CTRU02_204837</name>
</gene>
<name>A0ACC3ZD65_COLTU</name>
<proteinExistence type="predicted"/>
<organism evidence="1 2">
    <name type="scientific">Colletotrichum truncatum</name>
    <name type="common">Anthracnose fungus</name>
    <name type="synonym">Colletotrichum capsici</name>
    <dbReference type="NCBI Taxonomy" id="5467"/>
    <lineage>
        <taxon>Eukaryota</taxon>
        <taxon>Fungi</taxon>
        <taxon>Dikarya</taxon>
        <taxon>Ascomycota</taxon>
        <taxon>Pezizomycotina</taxon>
        <taxon>Sordariomycetes</taxon>
        <taxon>Hypocreomycetidae</taxon>
        <taxon>Glomerellales</taxon>
        <taxon>Glomerellaceae</taxon>
        <taxon>Colletotrichum</taxon>
        <taxon>Colletotrichum truncatum species complex</taxon>
    </lineage>
</organism>
<evidence type="ECO:0000313" key="2">
    <source>
        <dbReference type="Proteomes" id="UP000805649"/>
    </source>
</evidence>
<keyword evidence="2" id="KW-1185">Reference proteome</keyword>